<keyword evidence="3" id="KW-0378">Hydrolase</keyword>
<reference evidence="5 6" key="1">
    <citation type="submission" date="2021-02" db="EMBL/GenBank/DDBJ databases">
        <authorList>
            <person name="Han P."/>
        </authorList>
    </citation>
    <scope>NUCLEOTIDE SEQUENCE [LARGE SCALE GENOMIC DNA]</scope>
    <source>
        <strain evidence="5">Candidatus Nitrospira sp. ZN2</strain>
    </source>
</reference>
<protein>
    <recommendedName>
        <fullName evidence="7">DUF86 domain-containing protein</fullName>
    </recommendedName>
</protein>
<dbReference type="Proteomes" id="UP000675880">
    <property type="component" value="Unassembled WGS sequence"/>
</dbReference>
<dbReference type="Gene3D" id="1.20.120.580">
    <property type="entry name" value="bsu32300-like"/>
    <property type="match status" value="1"/>
</dbReference>
<name>A0ABM8RJS5_9BACT</name>
<sequence>MDRDLVAAKLESLRRCVERIAGKTPPSSQDLAQNADLQDIIALNLQRAVQLSVDVASHLIGDTDMTPPSTMAEHFDALNRLQVISPALADRMKKAVGFRNLAVYSYQAIDWNIVYQICSRHLDDFRQFAKAISMWHSAP</sequence>
<evidence type="ECO:0000313" key="5">
    <source>
        <dbReference type="EMBL" id="CAE6756883.1"/>
    </source>
</evidence>
<comment type="similarity">
    <text evidence="4">Belongs to the HepT RNase toxin family.</text>
</comment>
<dbReference type="InterPro" id="IPR037038">
    <property type="entry name" value="HepT-like_sf"/>
</dbReference>
<organism evidence="5 6">
    <name type="scientific">Nitrospira defluvii</name>
    <dbReference type="NCBI Taxonomy" id="330214"/>
    <lineage>
        <taxon>Bacteria</taxon>
        <taxon>Pseudomonadati</taxon>
        <taxon>Nitrospirota</taxon>
        <taxon>Nitrospiria</taxon>
        <taxon>Nitrospirales</taxon>
        <taxon>Nitrospiraceae</taxon>
        <taxon>Nitrospira</taxon>
    </lineage>
</organism>
<dbReference type="PANTHER" id="PTHR33397">
    <property type="entry name" value="UPF0331 PROTEIN YUTE"/>
    <property type="match status" value="1"/>
</dbReference>
<dbReference type="NCBIfam" id="NF047751">
    <property type="entry name" value="HepT_toxin"/>
    <property type="match status" value="1"/>
</dbReference>
<dbReference type="InterPro" id="IPR052379">
    <property type="entry name" value="Type_VII_TA_RNase"/>
</dbReference>
<dbReference type="Pfam" id="PF01934">
    <property type="entry name" value="HepT-like"/>
    <property type="match status" value="1"/>
</dbReference>
<evidence type="ECO:0008006" key="7">
    <source>
        <dbReference type="Google" id="ProtNLM"/>
    </source>
</evidence>
<dbReference type="EMBL" id="CAJNBJ010000016">
    <property type="protein sequence ID" value="CAE6756883.1"/>
    <property type="molecule type" value="Genomic_DNA"/>
</dbReference>
<gene>
    <name evidence="5" type="ORF">NSPZN2_30447</name>
</gene>
<accession>A0ABM8RJS5</accession>
<dbReference type="RefSeq" id="WP_213042605.1">
    <property type="nucleotide sequence ID" value="NZ_CAJNBJ010000016.1"/>
</dbReference>
<evidence type="ECO:0000256" key="4">
    <source>
        <dbReference type="ARBA" id="ARBA00024207"/>
    </source>
</evidence>
<dbReference type="PANTHER" id="PTHR33397:SF3">
    <property type="entry name" value="MRNA NUCLEASE HEPT"/>
    <property type="match status" value="1"/>
</dbReference>
<keyword evidence="6" id="KW-1185">Reference proteome</keyword>
<dbReference type="InterPro" id="IPR008201">
    <property type="entry name" value="HepT-like"/>
</dbReference>
<comment type="caution">
    <text evidence="5">The sequence shown here is derived from an EMBL/GenBank/DDBJ whole genome shotgun (WGS) entry which is preliminary data.</text>
</comment>
<keyword evidence="2" id="KW-0540">Nuclease</keyword>
<evidence type="ECO:0000313" key="6">
    <source>
        <dbReference type="Proteomes" id="UP000675880"/>
    </source>
</evidence>
<keyword evidence="1" id="KW-1277">Toxin-antitoxin system</keyword>
<evidence type="ECO:0000256" key="3">
    <source>
        <dbReference type="ARBA" id="ARBA00022801"/>
    </source>
</evidence>
<proteinExistence type="inferred from homology"/>
<evidence type="ECO:0000256" key="1">
    <source>
        <dbReference type="ARBA" id="ARBA00022649"/>
    </source>
</evidence>
<evidence type="ECO:0000256" key="2">
    <source>
        <dbReference type="ARBA" id="ARBA00022722"/>
    </source>
</evidence>